<feature type="compositionally biased region" description="Acidic residues" evidence="1">
    <location>
        <begin position="318"/>
        <end position="344"/>
    </location>
</feature>
<feature type="compositionally biased region" description="Low complexity" evidence="1">
    <location>
        <begin position="190"/>
        <end position="199"/>
    </location>
</feature>
<feature type="compositionally biased region" description="Basic and acidic residues" evidence="1">
    <location>
        <begin position="357"/>
        <end position="372"/>
    </location>
</feature>
<feature type="compositionally biased region" description="Polar residues" evidence="1">
    <location>
        <begin position="154"/>
        <end position="188"/>
    </location>
</feature>
<dbReference type="OrthoDB" id="10455524at2759"/>
<feature type="compositionally biased region" description="Acidic residues" evidence="1">
    <location>
        <begin position="499"/>
        <end position="510"/>
    </location>
</feature>
<reference evidence="2" key="1">
    <citation type="submission" date="2021-07" db="EMBL/GenBank/DDBJ databases">
        <authorList>
            <person name="Durling M."/>
        </authorList>
    </citation>
    <scope>NUCLEOTIDE SEQUENCE</scope>
</reference>
<feature type="region of interest" description="Disordered" evidence="1">
    <location>
        <begin position="248"/>
        <end position="286"/>
    </location>
</feature>
<name>A0A9N9L7R5_9HELO</name>
<feature type="compositionally biased region" description="Basic and acidic residues" evidence="1">
    <location>
        <begin position="36"/>
        <end position="52"/>
    </location>
</feature>
<evidence type="ECO:0000313" key="2">
    <source>
        <dbReference type="EMBL" id="CAG8959628.1"/>
    </source>
</evidence>
<feature type="compositionally biased region" description="Basic residues" evidence="1">
    <location>
        <begin position="202"/>
        <end position="211"/>
    </location>
</feature>
<feature type="compositionally biased region" description="Polar residues" evidence="1">
    <location>
        <begin position="585"/>
        <end position="609"/>
    </location>
</feature>
<feature type="compositionally biased region" description="Basic and acidic residues" evidence="1">
    <location>
        <begin position="616"/>
        <end position="626"/>
    </location>
</feature>
<feature type="region of interest" description="Disordered" evidence="1">
    <location>
        <begin position="72"/>
        <end position="213"/>
    </location>
</feature>
<feature type="compositionally biased region" description="Pro residues" evidence="1">
    <location>
        <begin position="120"/>
        <end position="129"/>
    </location>
</feature>
<evidence type="ECO:0000313" key="3">
    <source>
        <dbReference type="Proteomes" id="UP000696280"/>
    </source>
</evidence>
<feature type="region of interest" description="Disordered" evidence="1">
    <location>
        <begin position="30"/>
        <end position="53"/>
    </location>
</feature>
<protein>
    <submittedName>
        <fullName evidence="2">Uncharacterized protein</fullName>
    </submittedName>
</protein>
<feature type="compositionally biased region" description="Low complexity" evidence="1">
    <location>
        <begin position="405"/>
        <end position="415"/>
    </location>
</feature>
<dbReference type="Proteomes" id="UP000696280">
    <property type="component" value="Unassembled WGS sequence"/>
</dbReference>
<feature type="compositionally biased region" description="Acidic residues" evidence="1">
    <location>
        <begin position="373"/>
        <end position="391"/>
    </location>
</feature>
<feature type="region of interest" description="Disordered" evidence="1">
    <location>
        <begin position="309"/>
        <end position="653"/>
    </location>
</feature>
<proteinExistence type="predicted"/>
<feature type="compositionally biased region" description="Basic and acidic residues" evidence="1">
    <location>
        <begin position="82"/>
        <end position="99"/>
    </location>
</feature>
<accession>A0A9N9L7R5</accession>
<gene>
    <name evidence="2" type="ORF">HYFRA_00001531</name>
</gene>
<keyword evidence="3" id="KW-1185">Reference proteome</keyword>
<comment type="caution">
    <text evidence="2">The sequence shown here is derived from an EMBL/GenBank/DDBJ whole genome shotgun (WGS) entry which is preliminary data.</text>
</comment>
<feature type="compositionally biased region" description="Polar residues" evidence="1">
    <location>
        <begin position="483"/>
        <end position="492"/>
    </location>
</feature>
<organism evidence="2 3">
    <name type="scientific">Hymenoscyphus fraxineus</name>
    <dbReference type="NCBI Taxonomy" id="746836"/>
    <lineage>
        <taxon>Eukaryota</taxon>
        <taxon>Fungi</taxon>
        <taxon>Dikarya</taxon>
        <taxon>Ascomycota</taxon>
        <taxon>Pezizomycotina</taxon>
        <taxon>Leotiomycetes</taxon>
        <taxon>Helotiales</taxon>
        <taxon>Helotiaceae</taxon>
        <taxon>Hymenoscyphus</taxon>
    </lineage>
</organism>
<dbReference type="AlphaFoldDB" id="A0A9N9L7R5"/>
<dbReference type="EMBL" id="CAJVRL010000092">
    <property type="protein sequence ID" value="CAG8959628.1"/>
    <property type="molecule type" value="Genomic_DNA"/>
</dbReference>
<feature type="compositionally biased region" description="Polar residues" evidence="1">
    <location>
        <begin position="541"/>
        <end position="555"/>
    </location>
</feature>
<evidence type="ECO:0000256" key="1">
    <source>
        <dbReference type="SAM" id="MobiDB-lite"/>
    </source>
</evidence>
<feature type="compositionally biased region" description="Acidic residues" evidence="1">
    <location>
        <begin position="443"/>
        <end position="457"/>
    </location>
</feature>
<sequence length="711" mass="77908">MPPWAPRQQTAEEAAAKKARLDALFDEAEAEEDLEAEKKRLEEQKYKRGIELHKKKMALEAAEQERLEAEAKALRAGKKKKEKEQKGNTEEETQAKEEEVALVEVPKKNPAATKKKAPVPKTPKSPPTPKTTKTPKTPKTRKAPKASEVKSPVQPVSYSPINSGGSSTCQHPFGAPSTNNEAPPTHNQLEAPAETVAPAPVRPKKKRRQKRVTTVANQYELDLANREGMRAAFGNMNAKYPWMNPGGVSAAPPRRAQVNKAGSTPQAPISLDSDDEKEVVNTQKPVQITNPTLAQVENHLTGSVDVAGIQNNSTDVNGENDDLEATMEAAFDDDELFPAEDEVDVVGLQNNSANINGEKDAGNSHTERGDLKVEDDDLEAALEAAFDDDELSPSKDEVDTSNLESPSKPSKPTPKGNRKHEVAQSYPRQGSYKEITKQQGEVYSDDEDEEDSDEDIEAYMIRQGYAIEEEDKTTEAPVVASTGLPTANTNQEGAIYSENESEEDSDEDIEAYLLKKGYTKEDENETTGASAVSPPRKPMANITNIPQETRSASSNKRSRDEEDEEKNAPQTSSRLTKKPRVKKFSVSSQISSMVPTASTNTTQGTASAKSNKRARVGKEKGQDRPMKKPRVSNSNPQPPPPVASESYAPEYVAPMSTADNFDASQSALFRNPDGSFDHEAHIQWQLSLGPLNLKKKIRVPRGHRGEEKMST</sequence>